<evidence type="ECO:0000313" key="9">
    <source>
        <dbReference type="Proteomes" id="UP000017831"/>
    </source>
</evidence>
<dbReference type="HOGENOM" id="CLU_033139_0_0_10"/>
<dbReference type="InterPro" id="IPR044068">
    <property type="entry name" value="CB"/>
</dbReference>
<dbReference type="EMBL" id="AQHY01000025">
    <property type="protein sequence ID" value="EOA54660.1"/>
    <property type="molecule type" value="Genomic_DNA"/>
</dbReference>
<evidence type="ECO:0000256" key="1">
    <source>
        <dbReference type="ARBA" id="ARBA00008857"/>
    </source>
</evidence>
<dbReference type="InterPro" id="IPR013762">
    <property type="entry name" value="Integrase-like_cat_sf"/>
</dbReference>
<dbReference type="GeneID" id="60061995"/>
<dbReference type="AlphaFoldDB" id="U6RDU2"/>
<evidence type="ECO:0008006" key="10">
    <source>
        <dbReference type="Google" id="ProtNLM"/>
    </source>
</evidence>
<keyword evidence="4" id="KW-0233">DNA recombination</keyword>
<dbReference type="STRING" id="1121098.HMPREF1534_02053"/>
<feature type="domain" description="Core-binding (CB)" evidence="7">
    <location>
        <begin position="5"/>
        <end position="88"/>
    </location>
</feature>
<evidence type="ECO:0000256" key="3">
    <source>
        <dbReference type="ARBA" id="ARBA00023125"/>
    </source>
</evidence>
<protein>
    <recommendedName>
        <fullName evidence="10">Core-binding (CB) domain-containing protein</fullName>
    </recommendedName>
</protein>
<comment type="caution">
    <text evidence="8">The sequence shown here is derived from an EMBL/GenBank/DDBJ whole genome shotgun (WGS) entry which is preliminary data.</text>
</comment>
<dbReference type="GO" id="GO:0003677">
    <property type="term" value="F:DNA binding"/>
    <property type="evidence" value="ECO:0007669"/>
    <property type="project" value="UniProtKB-UniRule"/>
</dbReference>
<dbReference type="InterPro" id="IPR025269">
    <property type="entry name" value="SAM-like_dom"/>
</dbReference>
<proteinExistence type="inferred from homology"/>
<gene>
    <name evidence="8" type="ORF">HMPREF1534_02053</name>
</gene>
<dbReference type="SUPFAM" id="SSF56349">
    <property type="entry name" value="DNA breaking-rejoining enzymes"/>
    <property type="match status" value="1"/>
</dbReference>
<evidence type="ECO:0000259" key="6">
    <source>
        <dbReference type="PROSITE" id="PS51898"/>
    </source>
</evidence>
<dbReference type="PROSITE" id="PS51898">
    <property type="entry name" value="TYR_RECOMBINASE"/>
    <property type="match status" value="1"/>
</dbReference>
<dbReference type="PROSITE" id="PS51900">
    <property type="entry name" value="CB"/>
    <property type="match status" value="1"/>
</dbReference>
<dbReference type="InterPro" id="IPR002104">
    <property type="entry name" value="Integrase_catalytic"/>
</dbReference>
<dbReference type="RefSeq" id="WP_005940503.1">
    <property type="nucleotide sequence ID" value="NZ_KB890342.1"/>
</dbReference>
<comment type="similarity">
    <text evidence="1">Belongs to the 'phage' integrase family.</text>
</comment>
<evidence type="ECO:0000256" key="2">
    <source>
        <dbReference type="ARBA" id="ARBA00022908"/>
    </source>
</evidence>
<dbReference type="InterPro" id="IPR011010">
    <property type="entry name" value="DNA_brk_join_enz"/>
</dbReference>
<feature type="domain" description="Tyr recombinase" evidence="6">
    <location>
        <begin position="110"/>
        <end position="298"/>
    </location>
</feature>
<dbReference type="Gene3D" id="1.10.443.10">
    <property type="entry name" value="Intergrase catalytic core"/>
    <property type="match status" value="1"/>
</dbReference>
<evidence type="ECO:0000313" key="8">
    <source>
        <dbReference type="EMBL" id="EOA54660.1"/>
    </source>
</evidence>
<reference evidence="8 9" key="1">
    <citation type="submission" date="2013-04" db="EMBL/GenBank/DDBJ databases">
        <title>The Genome Sequence of Bacteroides massiliensis DSM 17679.</title>
        <authorList>
            <consortium name="The Broad Institute Genomics Platform"/>
            <person name="Earl A."/>
            <person name="Ward D."/>
            <person name="Feldgarden M."/>
            <person name="Gevers D."/>
            <person name="Martens E."/>
            <person name="Fenner L."/>
            <person name="Roux V."/>
            <person name="Mallet M.N."/>
            <person name="Raoult D."/>
            <person name="Walker B."/>
            <person name="Young S."/>
            <person name="Zeng Q."/>
            <person name="Gargeya S."/>
            <person name="Fitzgerald M."/>
            <person name="Haas B."/>
            <person name="Abouelleil A."/>
            <person name="Allen A.W."/>
            <person name="Alvarado L."/>
            <person name="Arachchi H.M."/>
            <person name="Berlin A.M."/>
            <person name="Chapman S.B."/>
            <person name="Gainer-Dewar J."/>
            <person name="Goldberg J."/>
            <person name="Griggs A."/>
            <person name="Gujja S."/>
            <person name="Hansen M."/>
            <person name="Howarth C."/>
            <person name="Imamovic A."/>
            <person name="Ireland A."/>
            <person name="Larimer J."/>
            <person name="McCowan C."/>
            <person name="Murphy C."/>
            <person name="Pearson M."/>
            <person name="Poon T.W."/>
            <person name="Priest M."/>
            <person name="Roberts A."/>
            <person name="Saif S."/>
            <person name="Shea T."/>
            <person name="Sisk P."/>
            <person name="Sykes S."/>
            <person name="Wortman J."/>
            <person name="Nusbaum C."/>
            <person name="Birren B."/>
        </authorList>
    </citation>
    <scope>NUCLEOTIDE SEQUENCE [LARGE SCALE GENOMIC DNA]</scope>
    <source>
        <strain evidence="9">B84634 / Timone 84634 / DSM 17679 / JCM 13223</strain>
    </source>
</reference>
<dbReference type="Gene3D" id="1.10.150.130">
    <property type="match status" value="1"/>
</dbReference>
<organism evidence="8 9">
    <name type="scientific">Phocaeicola massiliensis B84634 = Timone 84634 = DSM 17679 = JCM 13223</name>
    <dbReference type="NCBI Taxonomy" id="1121098"/>
    <lineage>
        <taxon>Bacteria</taxon>
        <taxon>Pseudomonadati</taxon>
        <taxon>Bacteroidota</taxon>
        <taxon>Bacteroidia</taxon>
        <taxon>Bacteroidales</taxon>
        <taxon>Bacteroidaceae</taxon>
        <taxon>Phocaeicola</taxon>
    </lineage>
</organism>
<dbReference type="InterPro" id="IPR050090">
    <property type="entry name" value="Tyrosine_recombinase_XerCD"/>
</dbReference>
<dbReference type="OrthoDB" id="1112270at2"/>
<accession>U6RDU2</accession>
<keyword evidence="2" id="KW-0229">DNA integration</keyword>
<dbReference type="GO" id="GO:0006310">
    <property type="term" value="P:DNA recombination"/>
    <property type="evidence" value="ECO:0007669"/>
    <property type="project" value="UniProtKB-KW"/>
</dbReference>
<evidence type="ECO:0000256" key="4">
    <source>
        <dbReference type="ARBA" id="ARBA00023172"/>
    </source>
</evidence>
<evidence type="ECO:0000256" key="5">
    <source>
        <dbReference type="PROSITE-ProRule" id="PRU01248"/>
    </source>
</evidence>
<dbReference type="eggNOG" id="COG0582">
    <property type="taxonomic scope" value="Bacteria"/>
</dbReference>
<dbReference type="Pfam" id="PF13102">
    <property type="entry name" value="Phage_int_SAM_5"/>
    <property type="match status" value="1"/>
</dbReference>
<dbReference type="Proteomes" id="UP000017831">
    <property type="component" value="Unassembled WGS sequence"/>
</dbReference>
<dbReference type="GO" id="GO:0015074">
    <property type="term" value="P:DNA integration"/>
    <property type="evidence" value="ECO:0007669"/>
    <property type="project" value="UniProtKB-KW"/>
</dbReference>
<sequence length="309" mass="36035">MKERPNLTQFMEQLIRALKEEERFSTAHIYQSTLNALRLFCKADVIRFNQMDRSRLKQFESHLRNKGCAWNTVSTYMRTLRSTYNKAVDEGLAEEKPRLFRHVYTGVKANTKRALDAGDMNKLLKAPLPQSLSQSLEKSRAWLTLMFLLRGMPFVDLAYLHKKDLQDSVISYRRHKTGTLLTVEVPPTAMKLIQQYKSMDADSPYLFPILSGNRENKEEYIEYQHALRKLNYDLKQLAVYCSIKFNVSSYTARHTWATLAKYCHFSEQLICDALGHSSTKVTETYLKSFKNDELNKANKVIIKYINFSI</sequence>
<dbReference type="PATRIC" id="fig|1121098.3.peg.2086"/>
<dbReference type="Pfam" id="PF00589">
    <property type="entry name" value="Phage_integrase"/>
    <property type="match status" value="1"/>
</dbReference>
<dbReference type="PANTHER" id="PTHR30349:SF64">
    <property type="entry name" value="PROPHAGE INTEGRASE INTD-RELATED"/>
    <property type="match status" value="1"/>
</dbReference>
<evidence type="ECO:0000259" key="7">
    <source>
        <dbReference type="PROSITE" id="PS51900"/>
    </source>
</evidence>
<keyword evidence="9" id="KW-1185">Reference proteome</keyword>
<keyword evidence="3 5" id="KW-0238">DNA-binding</keyword>
<name>U6RDU2_9BACT</name>
<dbReference type="PANTHER" id="PTHR30349">
    <property type="entry name" value="PHAGE INTEGRASE-RELATED"/>
    <property type="match status" value="1"/>
</dbReference>
<dbReference type="InterPro" id="IPR010998">
    <property type="entry name" value="Integrase_recombinase_N"/>
</dbReference>